<feature type="domain" description="Bacterial bifunctional deaminase-reductase C-terminal" evidence="5">
    <location>
        <begin position="37"/>
        <end position="225"/>
    </location>
</feature>
<dbReference type="InterPro" id="IPR050765">
    <property type="entry name" value="Riboflavin_Biosynth_HTPR"/>
</dbReference>
<dbReference type="SUPFAM" id="SSF53597">
    <property type="entry name" value="Dihydrofolate reductase-like"/>
    <property type="match status" value="1"/>
</dbReference>
<comment type="pathway">
    <text evidence="1">Cofactor biosynthesis; riboflavin biosynthesis.</text>
</comment>
<proteinExistence type="predicted"/>
<name>A0A4R7I164_9ACTN</name>
<evidence type="ECO:0000313" key="6">
    <source>
        <dbReference type="EMBL" id="TDT17155.1"/>
    </source>
</evidence>
<sequence length="235" mass="24342">MPSDAAPAIRRLSPDPVGTTTVVDEYGVDRPRPADRPWVTVCMVASLDGSIALDGASGGLGNANDRAVLATMRTVVDVVIVGAATAAGEGYGPPKRPDLRIGVVTNSGRIDATSPLFTSGAGFVITNEHAEIPSGVDTLRTGGREVDLVAAVERIPHLIPGVTHVQAEGGPTLNGALAAADLVDEICLTVSPHVVGGDAARLTSGAPERGLGYEPAHVLLDDEGYLFTRWVRRRD</sequence>
<evidence type="ECO:0000256" key="3">
    <source>
        <dbReference type="ARBA" id="ARBA00023002"/>
    </source>
</evidence>
<dbReference type="GO" id="GO:0009231">
    <property type="term" value="P:riboflavin biosynthetic process"/>
    <property type="evidence" value="ECO:0007669"/>
    <property type="project" value="InterPro"/>
</dbReference>
<dbReference type="PANTHER" id="PTHR38011">
    <property type="entry name" value="DIHYDROFOLATE REDUCTASE FAMILY PROTEIN (AFU_ORTHOLOGUE AFUA_8G06820)"/>
    <property type="match status" value="1"/>
</dbReference>
<dbReference type="Pfam" id="PF01872">
    <property type="entry name" value="RibD_C"/>
    <property type="match status" value="1"/>
</dbReference>
<keyword evidence="3" id="KW-0560">Oxidoreductase</keyword>
<gene>
    <name evidence="6" type="ORF">BDK89_2760</name>
</gene>
<protein>
    <submittedName>
        <fullName evidence="6">Riboflavin biosynthesis pyrimidine reductase</fullName>
    </submittedName>
</protein>
<keyword evidence="2" id="KW-0521">NADP</keyword>
<keyword evidence="7" id="KW-1185">Reference proteome</keyword>
<reference evidence="6 7" key="1">
    <citation type="submission" date="2019-03" db="EMBL/GenBank/DDBJ databases">
        <title>Sequencing the genomes of 1000 actinobacteria strains.</title>
        <authorList>
            <person name="Klenk H.-P."/>
        </authorList>
    </citation>
    <scope>NUCLEOTIDE SEQUENCE [LARGE SCALE GENOMIC DNA]</scope>
    <source>
        <strain evidence="6 7">DSM 18936</strain>
    </source>
</reference>
<dbReference type="InterPro" id="IPR002734">
    <property type="entry name" value="RibDG_C"/>
</dbReference>
<evidence type="ECO:0000259" key="5">
    <source>
        <dbReference type="Pfam" id="PF01872"/>
    </source>
</evidence>
<organism evidence="6 7">
    <name type="scientific">Ilumatobacter fluminis</name>
    <dbReference type="NCBI Taxonomy" id="467091"/>
    <lineage>
        <taxon>Bacteria</taxon>
        <taxon>Bacillati</taxon>
        <taxon>Actinomycetota</taxon>
        <taxon>Acidimicrobiia</taxon>
        <taxon>Acidimicrobiales</taxon>
        <taxon>Ilumatobacteraceae</taxon>
        <taxon>Ilumatobacter</taxon>
    </lineage>
</organism>
<comment type="caution">
    <text evidence="6">The sequence shown here is derived from an EMBL/GenBank/DDBJ whole genome shotgun (WGS) entry which is preliminary data.</text>
</comment>
<evidence type="ECO:0000256" key="4">
    <source>
        <dbReference type="SAM" id="MobiDB-lite"/>
    </source>
</evidence>
<dbReference type="PANTHER" id="PTHR38011:SF7">
    <property type="entry name" value="2,5-DIAMINO-6-RIBOSYLAMINO-4(3H)-PYRIMIDINONE 5'-PHOSPHATE REDUCTASE"/>
    <property type="match status" value="1"/>
</dbReference>
<dbReference type="GO" id="GO:0008703">
    <property type="term" value="F:5-amino-6-(5-phosphoribosylamino)uracil reductase activity"/>
    <property type="evidence" value="ECO:0007669"/>
    <property type="project" value="InterPro"/>
</dbReference>
<evidence type="ECO:0000256" key="1">
    <source>
        <dbReference type="ARBA" id="ARBA00005104"/>
    </source>
</evidence>
<evidence type="ECO:0000313" key="7">
    <source>
        <dbReference type="Proteomes" id="UP000294558"/>
    </source>
</evidence>
<dbReference type="Proteomes" id="UP000294558">
    <property type="component" value="Unassembled WGS sequence"/>
</dbReference>
<dbReference type="AlphaFoldDB" id="A0A4R7I164"/>
<dbReference type="InterPro" id="IPR024072">
    <property type="entry name" value="DHFR-like_dom_sf"/>
</dbReference>
<dbReference type="RefSeq" id="WP_166657578.1">
    <property type="nucleotide sequence ID" value="NZ_SOAU01000001.1"/>
</dbReference>
<evidence type="ECO:0000256" key="2">
    <source>
        <dbReference type="ARBA" id="ARBA00022857"/>
    </source>
</evidence>
<feature type="region of interest" description="Disordered" evidence="4">
    <location>
        <begin position="1"/>
        <end position="23"/>
    </location>
</feature>
<dbReference type="EMBL" id="SOAU01000001">
    <property type="protein sequence ID" value="TDT17155.1"/>
    <property type="molecule type" value="Genomic_DNA"/>
</dbReference>
<dbReference type="Gene3D" id="3.40.430.10">
    <property type="entry name" value="Dihydrofolate Reductase, subunit A"/>
    <property type="match status" value="1"/>
</dbReference>
<accession>A0A4R7I164</accession>